<evidence type="ECO:0000313" key="4">
    <source>
        <dbReference type="Proteomes" id="UP000235786"/>
    </source>
</evidence>
<dbReference type="PANTHER" id="PTHR35910:SF6">
    <property type="entry name" value="2EXR DOMAIN-CONTAINING PROTEIN"/>
    <property type="match status" value="1"/>
</dbReference>
<proteinExistence type="predicted"/>
<keyword evidence="4" id="KW-1185">Reference proteome</keyword>
<protein>
    <recommendedName>
        <fullName evidence="2">2EXR domain-containing protein</fullName>
    </recommendedName>
</protein>
<dbReference type="Pfam" id="PF20150">
    <property type="entry name" value="2EXR"/>
    <property type="match status" value="1"/>
</dbReference>
<dbReference type="OrthoDB" id="4737394at2759"/>
<reference evidence="3 4" key="1">
    <citation type="submission" date="2016-04" db="EMBL/GenBank/DDBJ databases">
        <title>A degradative enzymes factory behind the ericoid mycorrhizal symbiosis.</title>
        <authorList>
            <consortium name="DOE Joint Genome Institute"/>
            <person name="Martino E."/>
            <person name="Morin E."/>
            <person name="Grelet G."/>
            <person name="Kuo A."/>
            <person name="Kohler A."/>
            <person name="Daghino S."/>
            <person name="Barry K."/>
            <person name="Choi C."/>
            <person name="Cichocki N."/>
            <person name="Clum A."/>
            <person name="Copeland A."/>
            <person name="Hainaut M."/>
            <person name="Haridas S."/>
            <person name="Labutti K."/>
            <person name="Lindquist E."/>
            <person name="Lipzen A."/>
            <person name="Khouja H.-R."/>
            <person name="Murat C."/>
            <person name="Ohm R."/>
            <person name="Olson A."/>
            <person name="Spatafora J."/>
            <person name="Veneault-Fourrey C."/>
            <person name="Henrissat B."/>
            <person name="Grigoriev I."/>
            <person name="Martin F."/>
            <person name="Perotto S."/>
        </authorList>
    </citation>
    <scope>NUCLEOTIDE SEQUENCE [LARGE SCALE GENOMIC DNA]</scope>
    <source>
        <strain evidence="3 4">F</strain>
    </source>
</reference>
<gene>
    <name evidence="3" type="ORF">L207DRAFT_628406</name>
</gene>
<evidence type="ECO:0000259" key="2">
    <source>
        <dbReference type="Pfam" id="PF20150"/>
    </source>
</evidence>
<dbReference type="EMBL" id="KZ613938">
    <property type="protein sequence ID" value="PMD47830.1"/>
    <property type="molecule type" value="Genomic_DNA"/>
</dbReference>
<dbReference type="InterPro" id="IPR045518">
    <property type="entry name" value="2EXR"/>
</dbReference>
<feature type="domain" description="2EXR" evidence="2">
    <location>
        <begin position="7"/>
        <end position="141"/>
    </location>
</feature>
<dbReference type="AlphaFoldDB" id="A0A2J6SAQ8"/>
<organism evidence="3 4">
    <name type="scientific">Hyaloscypha variabilis (strain UAMH 11265 / GT02V1 / F)</name>
    <name type="common">Meliniomyces variabilis</name>
    <dbReference type="NCBI Taxonomy" id="1149755"/>
    <lineage>
        <taxon>Eukaryota</taxon>
        <taxon>Fungi</taxon>
        <taxon>Dikarya</taxon>
        <taxon>Ascomycota</taxon>
        <taxon>Pezizomycotina</taxon>
        <taxon>Leotiomycetes</taxon>
        <taxon>Helotiales</taxon>
        <taxon>Hyaloscyphaceae</taxon>
        <taxon>Hyaloscypha</taxon>
        <taxon>Hyaloscypha variabilis</taxon>
    </lineage>
</organism>
<dbReference type="Proteomes" id="UP000235786">
    <property type="component" value="Unassembled WGS sequence"/>
</dbReference>
<feature type="compositionally biased region" description="Polar residues" evidence="1">
    <location>
        <begin position="52"/>
        <end position="63"/>
    </location>
</feature>
<dbReference type="PANTHER" id="PTHR35910">
    <property type="entry name" value="2EXR DOMAIN-CONTAINING PROTEIN"/>
    <property type="match status" value="1"/>
</dbReference>
<evidence type="ECO:0000256" key="1">
    <source>
        <dbReference type="SAM" id="MobiDB-lite"/>
    </source>
</evidence>
<feature type="region of interest" description="Disordered" evidence="1">
    <location>
        <begin position="51"/>
        <end position="74"/>
    </location>
</feature>
<accession>A0A2J6SAQ8</accession>
<name>A0A2J6SAQ8_HYAVF</name>
<evidence type="ECO:0000313" key="3">
    <source>
        <dbReference type="EMBL" id="PMD47830.1"/>
    </source>
</evidence>
<sequence length="455" mass="51402">MASVATFTRFGEIPFEIREQIWQNALPDHQNVVVIGVTHVKDLGIPWAQDETPATQYPHTSGSPGRRKEFPGGTIASDQVPPPLYSWDAERPHRGPFVSYQPPALLHTCQHSRTVGLRTYPQCFKEQIGIPVLFNLSKDLLLFSDDDIFRRFLKISLHTCGNNLFGLPVDLRFLGICGPISCEPAPYETTHSRLYLFDQLEELIMENRTSLPNTEVNPHFVKDLKEVWKARRWMAVKRLKGHVSEEDIRLPKVSFLSLDEIRCMKIQEQSSANGDLCQLPSYSPVNREARTLGLKHCELCFSSLVGGPSYFNPSRDIVNLKSHAPLITPYHSRQILGGAQVCQRDCLHCTALHVELEDTADYMERILHFRHLGVYFVGSEKADVIRKARGAATTWARMKYGGKASNDAETSDSGEIQALQPVVCLGYCDKTEELLKNPEQWDRVVKTPLVRGPLV</sequence>